<gene>
    <name evidence="2" type="ORF">B446_35513</name>
</gene>
<dbReference type="HOGENOM" id="CLU_211669_0_0_11"/>
<keyword evidence="1" id="KW-1133">Transmembrane helix</keyword>
<evidence type="ECO:0000313" key="2">
    <source>
        <dbReference type="EMBL" id="AGS73861.1"/>
    </source>
</evidence>
<reference evidence="2 3" key="1">
    <citation type="submission" date="2012-10" db="EMBL/GenBank/DDBJ databases">
        <title>The complete genome sequence of Streptomyces collinus Tu 365.</title>
        <authorList>
            <person name="Ruckert C."/>
            <person name="Szczepanowski R."/>
            <person name="Goesmann A."/>
            <person name="Pross E.K."/>
            <person name="Musiol E.M."/>
            <person name="Blin K."/>
            <person name="Wohlleben W."/>
            <person name="Puhler A."/>
            <person name="Weber T."/>
            <person name="Kalinowski J."/>
        </authorList>
    </citation>
    <scope>NUCLEOTIDE SEQUENCE [LARGE SCALE GENOMIC DNA]</scope>
    <source>
        <strain evidence="3">DSM 40733 / Tue 365</strain>
        <plasmid evidence="2 3">pSCO1</plasmid>
    </source>
</reference>
<dbReference type="KEGG" id="sci:B446_35513"/>
<proteinExistence type="predicted"/>
<keyword evidence="1" id="KW-0472">Membrane</keyword>
<dbReference type="PATRIC" id="fig|1214242.5.peg.7244"/>
<keyword evidence="3" id="KW-1185">Reference proteome</keyword>
<dbReference type="Proteomes" id="UP000015423">
    <property type="component" value="Plasmid pSCO1"/>
</dbReference>
<evidence type="ECO:0000256" key="1">
    <source>
        <dbReference type="SAM" id="Phobius"/>
    </source>
</evidence>
<organism evidence="2 3">
    <name type="scientific">Streptomyces collinus (strain DSM 40733 / Tue 365)</name>
    <dbReference type="NCBI Taxonomy" id="1214242"/>
    <lineage>
        <taxon>Bacteria</taxon>
        <taxon>Bacillati</taxon>
        <taxon>Actinomycetota</taxon>
        <taxon>Actinomycetes</taxon>
        <taxon>Kitasatosporales</taxon>
        <taxon>Streptomycetaceae</taxon>
        <taxon>Streptomyces</taxon>
    </lineage>
</organism>
<keyword evidence="1" id="KW-0812">Transmembrane</keyword>
<name>S5V8J2_STRC3</name>
<keyword evidence="2" id="KW-0614">Plasmid</keyword>
<feature type="transmembrane region" description="Helical" evidence="1">
    <location>
        <begin position="29"/>
        <end position="47"/>
    </location>
</feature>
<dbReference type="RefSeq" id="WP_020945041.1">
    <property type="nucleotide sequence ID" value="NC_022001.1"/>
</dbReference>
<accession>S5V8J2</accession>
<evidence type="ECO:0000313" key="3">
    <source>
        <dbReference type="Proteomes" id="UP000015423"/>
    </source>
</evidence>
<geneLocation type="plasmid" evidence="2 3">
    <name>pSCO1</name>
</geneLocation>
<protein>
    <submittedName>
        <fullName evidence="2">Uncharacterized protein</fullName>
    </submittedName>
</protein>
<feature type="transmembrane region" description="Helical" evidence="1">
    <location>
        <begin position="6"/>
        <end position="24"/>
    </location>
</feature>
<sequence>MNGQISVRTVLLIIVGAAAGCLAYRAPEFGVALMVGVGVVGLLHILMGE</sequence>
<dbReference type="EMBL" id="CP006260">
    <property type="protein sequence ID" value="AGS73861.1"/>
    <property type="molecule type" value="Genomic_DNA"/>
</dbReference>
<dbReference type="AlphaFoldDB" id="S5V8J2"/>